<reference evidence="2" key="1">
    <citation type="journal article" date="2023" name="BMC Genomics">
        <title>Chromosome-level genome assemblies of Cutaneotrichosporon spp. (Trichosporonales, Basidiomycota) reveal imbalanced evolution between nucleotide sequences and chromosome synteny.</title>
        <authorList>
            <person name="Kobayashi Y."/>
            <person name="Kayamori A."/>
            <person name="Aoki K."/>
            <person name="Shiwa Y."/>
            <person name="Matsutani M."/>
            <person name="Fujita N."/>
            <person name="Sugita T."/>
            <person name="Iwasaki W."/>
            <person name="Tanaka N."/>
            <person name="Takashima M."/>
        </authorList>
    </citation>
    <scope>NUCLEOTIDE SEQUENCE</scope>
    <source>
        <strain evidence="2">HIS016</strain>
    </source>
</reference>
<feature type="region of interest" description="Disordered" evidence="1">
    <location>
        <begin position="334"/>
        <end position="400"/>
    </location>
</feature>
<evidence type="ECO:0000313" key="2">
    <source>
        <dbReference type="EMBL" id="GMK56179.1"/>
    </source>
</evidence>
<feature type="compositionally biased region" description="Pro residues" evidence="1">
    <location>
        <begin position="27"/>
        <end position="49"/>
    </location>
</feature>
<reference evidence="2" key="2">
    <citation type="submission" date="2023-06" db="EMBL/GenBank/DDBJ databases">
        <authorList>
            <person name="Kobayashi Y."/>
            <person name="Kayamori A."/>
            <person name="Aoki K."/>
            <person name="Shiwa Y."/>
            <person name="Fujita N."/>
            <person name="Sugita T."/>
            <person name="Iwasaki W."/>
            <person name="Tanaka N."/>
            <person name="Takashima M."/>
        </authorList>
    </citation>
    <scope>NUCLEOTIDE SEQUENCE</scope>
    <source>
        <strain evidence="2">HIS016</strain>
    </source>
</reference>
<feature type="compositionally biased region" description="Polar residues" evidence="1">
    <location>
        <begin position="434"/>
        <end position="461"/>
    </location>
</feature>
<feature type="compositionally biased region" description="Basic and acidic residues" evidence="1">
    <location>
        <begin position="1"/>
        <end position="11"/>
    </location>
</feature>
<feature type="compositionally biased region" description="Polar residues" evidence="1">
    <location>
        <begin position="374"/>
        <end position="384"/>
    </location>
</feature>
<organism evidence="2 3">
    <name type="scientific">Cutaneotrichosporon spelunceum</name>
    <dbReference type="NCBI Taxonomy" id="1672016"/>
    <lineage>
        <taxon>Eukaryota</taxon>
        <taxon>Fungi</taxon>
        <taxon>Dikarya</taxon>
        <taxon>Basidiomycota</taxon>
        <taxon>Agaricomycotina</taxon>
        <taxon>Tremellomycetes</taxon>
        <taxon>Trichosporonales</taxon>
        <taxon>Trichosporonaceae</taxon>
        <taxon>Cutaneotrichosporon</taxon>
    </lineage>
</organism>
<keyword evidence="3" id="KW-1185">Reference proteome</keyword>
<accession>A0AAD3TT64</accession>
<feature type="region of interest" description="Disordered" evidence="1">
    <location>
        <begin position="1"/>
        <end position="131"/>
    </location>
</feature>
<protein>
    <submittedName>
        <fullName evidence="2">Uncharacterized protein</fullName>
    </submittedName>
</protein>
<evidence type="ECO:0000313" key="3">
    <source>
        <dbReference type="Proteomes" id="UP001222932"/>
    </source>
</evidence>
<feature type="region of interest" description="Disordered" evidence="1">
    <location>
        <begin position="162"/>
        <end position="207"/>
    </location>
</feature>
<feature type="compositionally biased region" description="Polar residues" evidence="1">
    <location>
        <begin position="71"/>
        <end position="86"/>
    </location>
</feature>
<name>A0AAD3TT64_9TREE</name>
<gene>
    <name evidence="2" type="ORF">CspeluHIS016_0300190</name>
</gene>
<comment type="caution">
    <text evidence="2">The sequence shown here is derived from an EMBL/GenBank/DDBJ whole genome shotgun (WGS) entry which is preliminary data.</text>
</comment>
<feature type="region of interest" description="Disordered" evidence="1">
    <location>
        <begin position="434"/>
        <end position="522"/>
    </location>
</feature>
<dbReference type="AlphaFoldDB" id="A0AAD3TT64"/>
<sequence>MPSIPRVERIRGSAPPPNDSFQRPALRPLPIPKHAPNHAGPPSPLPSTPSVPRSVQGAGFTLPDKLEMPQPKSSRNPKSNPRTSTPLGPLLTTARGMLFTGNWDFPSTTQEGPAHSRHSLPAQTKHRGEGRGTIRAVSPELSLPIPSTVDVRSIGSAFARREAARSVTPPSGPPIPAKVSNPIISQPHNPPPPHINNRESTESSDTCVRAPTAANGTEATKGVEAAHDMPYDEEEQHFRLFSASNWSLAPHKRKVFKRLKNVLGAFGMGRKPRLTISTPVLQDAPPCPSAAWQVPQAPPVPSMPDTYRYNGVSAYPDGPEMRIMQLDRITNERAKSAGAPPNVLSNGSRDAHNANGYATGQSNNDTTLTEEHTSSGATAHTNGRMSEHPNGGCNDTRRQPLANYPKLHTVEHTNSSGSTPGHSREATFGQLATRFSSGSRPASRAQTVYSTSDAGKSSTLGNHAVRRKPVPVLDGQPGPAELSRPPGAFPDARPLMRARSVPYRSHERPVGTSLPPPPRKHH</sequence>
<proteinExistence type="predicted"/>
<dbReference type="EMBL" id="BTCM01000003">
    <property type="protein sequence ID" value="GMK56179.1"/>
    <property type="molecule type" value="Genomic_DNA"/>
</dbReference>
<evidence type="ECO:0000256" key="1">
    <source>
        <dbReference type="SAM" id="MobiDB-lite"/>
    </source>
</evidence>
<dbReference type="Proteomes" id="UP001222932">
    <property type="component" value="Unassembled WGS sequence"/>
</dbReference>
<feature type="compositionally biased region" description="Polar residues" evidence="1">
    <location>
        <begin position="356"/>
        <end position="367"/>
    </location>
</feature>